<keyword evidence="3" id="KW-1185">Reference proteome</keyword>
<evidence type="ECO:0000313" key="2">
    <source>
        <dbReference type="EMBL" id="TRX09889.1"/>
    </source>
</evidence>
<sequence length="267" mass="30540">MLKRILTIWSLFVFLFVLEIWLTANLQAQTKFVSKSNNSIILLSGERADYVVKLGQVEDELKTFMEVKVKPLLEDGKKHEEQLTQLEKSGVDLESKASVDQYNSRGNILEDSKNRLLKRKAILYQKIVEIGKREADYKKKITELENRIRDIIRQNKSECLDNGGTIEDIIVCWNNFFDGSRKNLATIDGFIEVPSSFGSTSVVALTSEDWKSVEKKRQQMASMINKTTSEPIKIIPVEPPVPEQSAPATLTDRLRGVMHYMKNMNKN</sequence>
<name>A0ABY3CPW8_9FLAO</name>
<protein>
    <submittedName>
        <fullName evidence="2">Uncharacterized protein</fullName>
    </submittedName>
</protein>
<accession>A0ABY3CPW8</accession>
<evidence type="ECO:0000313" key="3">
    <source>
        <dbReference type="Proteomes" id="UP000318528"/>
    </source>
</evidence>
<dbReference type="Proteomes" id="UP000318528">
    <property type="component" value="Unassembled WGS sequence"/>
</dbReference>
<keyword evidence="1" id="KW-0175">Coiled coil</keyword>
<reference evidence="2 3" key="1">
    <citation type="submission" date="2019-07" db="EMBL/GenBank/DDBJ databases">
        <title>Novel species of Flavobacterium.</title>
        <authorList>
            <person name="Liu Q."/>
            <person name="Xin Y.-H."/>
        </authorList>
    </citation>
    <scope>NUCLEOTIDE SEQUENCE [LARGE SCALE GENOMIC DNA]</scope>
    <source>
        <strain evidence="2 3">GSP39</strain>
    </source>
</reference>
<gene>
    <name evidence="2" type="ORF">FNW12_01885</name>
</gene>
<organism evidence="2 3">
    <name type="scientific">Flavobacterium gawalongense</name>
    <dbReference type="NCBI Taxonomy" id="2594432"/>
    <lineage>
        <taxon>Bacteria</taxon>
        <taxon>Pseudomonadati</taxon>
        <taxon>Bacteroidota</taxon>
        <taxon>Flavobacteriia</taxon>
        <taxon>Flavobacteriales</taxon>
        <taxon>Flavobacteriaceae</taxon>
        <taxon>Flavobacterium</taxon>
    </lineage>
</organism>
<proteinExistence type="predicted"/>
<dbReference type="RefSeq" id="WP_143386637.1">
    <property type="nucleotide sequence ID" value="NZ_VJZM01000006.1"/>
</dbReference>
<evidence type="ECO:0000256" key="1">
    <source>
        <dbReference type="SAM" id="Coils"/>
    </source>
</evidence>
<feature type="coiled-coil region" evidence="1">
    <location>
        <begin position="127"/>
        <end position="154"/>
    </location>
</feature>
<comment type="caution">
    <text evidence="2">The sequence shown here is derived from an EMBL/GenBank/DDBJ whole genome shotgun (WGS) entry which is preliminary data.</text>
</comment>
<dbReference type="EMBL" id="VJZN01000002">
    <property type="protein sequence ID" value="TRX09889.1"/>
    <property type="molecule type" value="Genomic_DNA"/>
</dbReference>